<gene>
    <name evidence="2" type="ORF">D3868_14100</name>
    <name evidence="1" type="ORF">SIM66_09745</name>
</gene>
<proteinExistence type="predicted"/>
<dbReference type="Proteomes" id="UP001277471">
    <property type="component" value="Unassembled WGS sequence"/>
</dbReference>
<organism evidence="2 3">
    <name type="scientific">Azospirillum brasilense</name>
    <dbReference type="NCBI Taxonomy" id="192"/>
    <lineage>
        <taxon>Bacteria</taxon>
        <taxon>Pseudomonadati</taxon>
        <taxon>Pseudomonadota</taxon>
        <taxon>Alphaproteobacteria</taxon>
        <taxon>Rhodospirillales</taxon>
        <taxon>Azospirillaceae</taxon>
        <taxon>Azospirillum</taxon>
    </lineage>
</organism>
<dbReference type="EMBL" id="JAWXYC010000003">
    <property type="protein sequence ID" value="MDX5951473.1"/>
    <property type="molecule type" value="Genomic_DNA"/>
</dbReference>
<evidence type="ECO:0000313" key="1">
    <source>
        <dbReference type="EMBL" id="MDX5951473.1"/>
    </source>
</evidence>
<keyword evidence="2" id="KW-0614">Plasmid</keyword>
<reference evidence="1 4" key="2">
    <citation type="submission" date="2023-11" db="EMBL/GenBank/DDBJ databases">
        <title>MicrobeMod: A computational toolkit for identifying prokaryotic methylation and restriction-modification with nanopore sequencing.</title>
        <authorList>
            <person name="Crits-Christoph A."/>
            <person name="Kang S.C."/>
            <person name="Lee H."/>
            <person name="Ostrov N."/>
        </authorList>
    </citation>
    <scope>NUCLEOTIDE SEQUENCE [LARGE SCALE GENOMIC DNA]</scope>
    <source>
        <strain evidence="1 4">ATCC 29145</strain>
    </source>
</reference>
<dbReference type="Proteomes" id="UP000298774">
    <property type="component" value="Plasmid p1"/>
</dbReference>
<accession>A0A0P0ER66</accession>
<dbReference type="AlphaFoldDB" id="A0A0P0ER66"/>
<sequence length="239" mass="25724">MFFVHSPIIGTIDHHHFFESPFIAGIGLHPATSSQISAWKVRVSATESLTPAEATAALTRMVRDAIAELTTFRDDHARRVGDLRPLVADAAKLADAPLDMANDRATVSAYVEQARTLAAQMPPASRAIQNADQLARWIDRTEFLDRTPIQGALDAMEKAVAGIDKSRSQAEKFAADLQAALVRMDDPATAQRLAGLKLQRDLCRVLPDMAAEFAEAQAAALAAVARMSTIADKLKGLAA</sequence>
<reference evidence="2 3" key="1">
    <citation type="submission" date="2018-09" db="EMBL/GenBank/DDBJ databases">
        <title>Whole genome based analysis of evolution and adaptive divergence in Indian and Brazilian strains of Azospirillum brasilense.</title>
        <authorList>
            <person name="Singh C."/>
            <person name="Tripathi A.K."/>
        </authorList>
    </citation>
    <scope>NUCLEOTIDE SEQUENCE [LARGE SCALE GENOMIC DNA]</scope>
    <source>
        <strain evidence="2 3">MTCC4038</strain>
        <plasmid evidence="2 3">p1</plasmid>
    </source>
</reference>
<protein>
    <submittedName>
        <fullName evidence="2">Uncharacterized protein</fullName>
    </submittedName>
</protein>
<dbReference type="EMBL" id="CP032340">
    <property type="protein sequence ID" value="QCO10251.1"/>
    <property type="molecule type" value="Genomic_DNA"/>
</dbReference>
<name>A0A0P0ER66_AZOBR</name>
<evidence type="ECO:0000313" key="2">
    <source>
        <dbReference type="EMBL" id="QCO10251.1"/>
    </source>
</evidence>
<evidence type="ECO:0000313" key="3">
    <source>
        <dbReference type="Proteomes" id="UP000298774"/>
    </source>
</evidence>
<dbReference type="KEGG" id="abf:AMK58_15395"/>
<keyword evidence="4" id="KW-1185">Reference proteome</keyword>
<dbReference type="RefSeq" id="WP_059399159.1">
    <property type="nucleotide sequence ID" value="NZ_CP012915.1"/>
</dbReference>
<evidence type="ECO:0000313" key="4">
    <source>
        <dbReference type="Proteomes" id="UP001277471"/>
    </source>
</evidence>
<geneLocation type="plasmid" evidence="2 3">
    <name>p1</name>
</geneLocation>
<dbReference type="GeneID" id="56452943"/>